<feature type="compositionally biased region" description="Basic and acidic residues" evidence="3">
    <location>
        <begin position="230"/>
        <end position="246"/>
    </location>
</feature>
<reference evidence="6" key="1">
    <citation type="submission" date="2016-06" db="UniProtKB">
        <authorList>
            <consortium name="WormBaseParasite"/>
        </authorList>
    </citation>
    <scope>IDENTIFICATION</scope>
</reference>
<feature type="region of interest" description="Disordered" evidence="3">
    <location>
        <begin position="75"/>
        <end position="164"/>
    </location>
</feature>
<dbReference type="InterPro" id="IPR051516">
    <property type="entry name" value="SETDB_methyltransferase"/>
</dbReference>
<feature type="compositionally biased region" description="Basic and acidic residues" evidence="3">
    <location>
        <begin position="389"/>
        <end position="414"/>
    </location>
</feature>
<dbReference type="WBParaSite" id="ECPE_0001577901-mRNA-1">
    <property type="protein sequence ID" value="ECPE_0001577901-mRNA-1"/>
    <property type="gene ID" value="ECPE_0001577901"/>
</dbReference>
<dbReference type="OrthoDB" id="5792673at2759"/>
<feature type="compositionally biased region" description="Polar residues" evidence="3">
    <location>
        <begin position="247"/>
        <end position="256"/>
    </location>
</feature>
<dbReference type="EMBL" id="UZAN01061611">
    <property type="protein sequence ID" value="VDP93012.1"/>
    <property type="molecule type" value="Genomic_DNA"/>
</dbReference>
<evidence type="ECO:0000256" key="2">
    <source>
        <dbReference type="ARBA" id="ARBA00023242"/>
    </source>
</evidence>
<feature type="compositionally biased region" description="Basic residues" evidence="3">
    <location>
        <begin position="431"/>
        <end position="440"/>
    </location>
</feature>
<gene>
    <name evidence="4" type="ORF">ECPE_LOCUS15740</name>
</gene>
<comment type="subcellular location">
    <subcellularLocation>
        <location evidence="1">Nucleus</location>
    </subcellularLocation>
</comment>
<feature type="compositionally biased region" description="Basic and acidic residues" evidence="3">
    <location>
        <begin position="94"/>
        <end position="103"/>
    </location>
</feature>
<dbReference type="AlphaFoldDB" id="A0A183B954"/>
<feature type="region of interest" description="Disordered" evidence="3">
    <location>
        <begin position="316"/>
        <end position="440"/>
    </location>
</feature>
<evidence type="ECO:0000313" key="5">
    <source>
        <dbReference type="Proteomes" id="UP000272942"/>
    </source>
</evidence>
<dbReference type="SUPFAM" id="SSF82199">
    <property type="entry name" value="SET domain"/>
    <property type="match status" value="1"/>
</dbReference>
<organism evidence="6">
    <name type="scientific">Echinostoma caproni</name>
    <dbReference type="NCBI Taxonomy" id="27848"/>
    <lineage>
        <taxon>Eukaryota</taxon>
        <taxon>Metazoa</taxon>
        <taxon>Spiralia</taxon>
        <taxon>Lophotrochozoa</taxon>
        <taxon>Platyhelminthes</taxon>
        <taxon>Trematoda</taxon>
        <taxon>Digenea</taxon>
        <taxon>Plagiorchiida</taxon>
        <taxon>Echinostomata</taxon>
        <taxon>Echinostomatoidea</taxon>
        <taxon>Echinostomatidae</taxon>
        <taxon>Echinostoma</taxon>
    </lineage>
</organism>
<evidence type="ECO:0000256" key="1">
    <source>
        <dbReference type="ARBA" id="ARBA00004123"/>
    </source>
</evidence>
<dbReference type="GO" id="GO:0010629">
    <property type="term" value="P:negative regulation of gene expression"/>
    <property type="evidence" value="ECO:0007669"/>
    <property type="project" value="TreeGrafter"/>
</dbReference>
<dbReference type="InterPro" id="IPR046341">
    <property type="entry name" value="SET_dom_sf"/>
</dbReference>
<keyword evidence="2" id="KW-0539">Nucleus</keyword>
<feature type="compositionally biased region" description="Low complexity" evidence="3">
    <location>
        <begin position="191"/>
        <end position="205"/>
    </location>
</feature>
<dbReference type="PANTHER" id="PTHR46024">
    <property type="entry name" value="HISTONE-LYSINE N-METHYLTRANSFERASE EGGLESS"/>
    <property type="match status" value="1"/>
</dbReference>
<protein>
    <submittedName>
        <fullName evidence="6">SET domain-containing protein</fullName>
    </submittedName>
</protein>
<accession>A0A183B954</accession>
<evidence type="ECO:0000313" key="4">
    <source>
        <dbReference type="EMBL" id="VDP93012.1"/>
    </source>
</evidence>
<dbReference type="PANTHER" id="PTHR46024:SF1">
    <property type="entry name" value="HISTONE-LYSINE N-METHYLTRANSFERASE EGGLESS"/>
    <property type="match status" value="1"/>
</dbReference>
<proteinExistence type="predicted"/>
<dbReference type="Proteomes" id="UP000272942">
    <property type="component" value="Unassembled WGS sequence"/>
</dbReference>
<feature type="compositionally biased region" description="Polar residues" evidence="3">
    <location>
        <begin position="104"/>
        <end position="133"/>
    </location>
</feature>
<dbReference type="GO" id="GO:0005634">
    <property type="term" value="C:nucleus"/>
    <property type="evidence" value="ECO:0007669"/>
    <property type="project" value="UniProtKB-SubCell"/>
</dbReference>
<feature type="compositionally biased region" description="Low complexity" evidence="3">
    <location>
        <begin position="147"/>
        <end position="161"/>
    </location>
</feature>
<reference evidence="4 5" key="2">
    <citation type="submission" date="2018-11" db="EMBL/GenBank/DDBJ databases">
        <authorList>
            <consortium name="Pathogen Informatics"/>
        </authorList>
    </citation>
    <scope>NUCLEOTIDE SEQUENCE [LARGE SCALE GENOMIC DNA]</scope>
    <source>
        <strain evidence="4 5">Egypt</strain>
    </source>
</reference>
<feature type="compositionally biased region" description="Polar residues" evidence="3">
    <location>
        <begin position="316"/>
        <end position="328"/>
    </location>
</feature>
<dbReference type="Gene3D" id="2.170.270.10">
    <property type="entry name" value="SET domain"/>
    <property type="match status" value="1"/>
</dbReference>
<dbReference type="GO" id="GO:0070828">
    <property type="term" value="P:heterochromatin organization"/>
    <property type="evidence" value="ECO:0007669"/>
    <property type="project" value="TreeGrafter"/>
</dbReference>
<sequence length="483" mass="52613">MRFLGTELIDSVELYLPFYSVQRGWGIRALHAIPKGTFLCTYAGAIYDESTAVQQGFDYGDEYQAELDYIETVEKPKDGYESMPEDPDENNDSSMHDKPDPQLKKSQSTPAFSNLCDNTGPTSKPLSRPSSAQALDEMDTESRADACSDSSSLSDSIPIDCSDGDRTPAAVTDLINTNDDSDCRIVKVNKDSLSSTSSASNSTDASELRVLPEQLASPRPRVSVGSPKSHPADSPEVRRAGDHPDSISDSSMQNIITEGELVIDTSDTDVDENRSLVDPTSPIPVSSTESPPIDLPVSSMAEMTCLPASTMKEASTNLKILDPSSESNGPLPVATTASTDSQDVPDTELSQRCTDSDAIDKPQLSFVVEKPVKSGDSSDAVKLNSDQTDDTKKEEGSVSLKQPDKVGKSDKTESDAESNPEEENRSQKLQPRPKRTCVKARSKSVPREFWSLYNARHLLDMVDFDRVPVVQLIPLSREFHKCT</sequence>
<dbReference type="GO" id="GO:0046974">
    <property type="term" value="F:histone H3K9 methyltransferase activity"/>
    <property type="evidence" value="ECO:0007669"/>
    <property type="project" value="TreeGrafter"/>
</dbReference>
<name>A0A183B954_9TREM</name>
<feature type="compositionally biased region" description="Polar residues" evidence="3">
    <location>
        <begin position="335"/>
        <end position="353"/>
    </location>
</feature>
<evidence type="ECO:0000256" key="3">
    <source>
        <dbReference type="SAM" id="MobiDB-lite"/>
    </source>
</evidence>
<evidence type="ECO:0000313" key="6">
    <source>
        <dbReference type="WBParaSite" id="ECPE_0001577901-mRNA-1"/>
    </source>
</evidence>
<feature type="region of interest" description="Disordered" evidence="3">
    <location>
        <begin position="189"/>
        <end position="297"/>
    </location>
</feature>
<keyword evidence="5" id="KW-1185">Reference proteome</keyword>